<keyword evidence="10" id="KW-0813">Transport</keyword>
<keyword evidence="4 10" id="KW-1133">Transmembrane helix</keyword>
<dbReference type="EMBL" id="JBHSQV010000160">
    <property type="protein sequence ID" value="MFC5987354.1"/>
    <property type="molecule type" value="Genomic_DNA"/>
</dbReference>
<evidence type="ECO:0000256" key="10">
    <source>
        <dbReference type="HAMAP-Rule" id="MF_00454"/>
    </source>
</evidence>
<comment type="catalytic activity">
    <reaction evidence="8">
        <text>fluoride(in) = fluoride(out)</text>
        <dbReference type="Rhea" id="RHEA:76159"/>
        <dbReference type="ChEBI" id="CHEBI:17051"/>
    </reaction>
    <physiologicalReaction direction="left-to-right" evidence="8">
        <dbReference type="Rhea" id="RHEA:76160"/>
    </physiologicalReaction>
</comment>
<evidence type="ECO:0000256" key="6">
    <source>
        <dbReference type="ARBA" id="ARBA00023303"/>
    </source>
</evidence>
<dbReference type="HAMAP" id="MF_00454">
    <property type="entry name" value="FluC"/>
    <property type="match status" value="1"/>
</dbReference>
<feature type="transmembrane region" description="Helical" evidence="10">
    <location>
        <begin position="52"/>
        <end position="72"/>
    </location>
</feature>
<evidence type="ECO:0000256" key="7">
    <source>
        <dbReference type="ARBA" id="ARBA00035120"/>
    </source>
</evidence>
<keyword evidence="5 10" id="KW-0472">Membrane</keyword>
<sequence length="148" mass="15783">MNNGTIDKLKGAGSKEIHLIYAIAAAGAVGALLRYSISLIFSADAPGQDFPWATLICNVSGCFCLSFLTFAVPFRWLSSPEVKAGLTTGLLGSFTTFSTFSIETRAMLAASNERTAVLYVALSVILGIVFTCFGYVAAGFVDKRRHVK</sequence>
<feature type="transmembrane region" description="Helical" evidence="10">
    <location>
        <begin position="84"/>
        <end position="102"/>
    </location>
</feature>
<comment type="similarity">
    <text evidence="7 10">Belongs to the fluoride channel Fluc/FEX (TC 1.A.43) family.</text>
</comment>
<keyword evidence="10" id="KW-0479">Metal-binding</keyword>
<feature type="binding site" evidence="10">
    <location>
        <position position="95"/>
    </location>
    <ligand>
        <name>Na(+)</name>
        <dbReference type="ChEBI" id="CHEBI:29101"/>
        <note>structural</note>
    </ligand>
</feature>
<name>A0ABW1IQT5_9BACL</name>
<keyword evidence="10" id="KW-0406">Ion transport</keyword>
<evidence type="ECO:0000256" key="8">
    <source>
        <dbReference type="ARBA" id="ARBA00035585"/>
    </source>
</evidence>
<keyword evidence="12" id="KW-1185">Reference proteome</keyword>
<comment type="caution">
    <text evidence="11">The sequence shown here is derived from an EMBL/GenBank/DDBJ whole genome shotgun (WGS) entry which is preliminary data.</text>
</comment>
<dbReference type="PANTHER" id="PTHR28259">
    <property type="entry name" value="FLUORIDE EXPORT PROTEIN 1-RELATED"/>
    <property type="match status" value="1"/>
</dbReference>
<evidence type="ECO:0000256" key="4">
    <source>
        <dbReference type="ARBA" id="ARBA00022989"/>
    </source>
</evidence>
<feature type="binding site" evidence="10">
    <location>
        <position position="92"/>
    </location>
    <ligand>
        <name>Na(+)</name>
        <dbReference type="ChEBI" id="CHEBI:29101"/>
        <note>structural</note>
    </ligand>
</feature>
<evidence type="ECO:0000313" key="11">
    <source>
        <dbReference type="EMBL" id="MFC5987354.1"/>
    </source>
</evidence>
<dbReference type="Proteomes" id="UP001596250">
    <property type="component" value="Unassembled WGS sequence"/>
</dbReference>
<keyword evidence="6 10" id="KW-0407">Ion channel</keyword>
<accession>A0ABW1IQT5</accession>
<organism evidence="11 12">
    <name type="scientific">Marinicrinis lubricantis</name>
    <dbReference type="NCBI Taxonomy" id="2086470"/>
    <lineage>
        <taxon>Bacteria</taxon>
        <taxon>Bacillati</taxon>
        <taxon>Bacillota</taxon>
        <taxon>Bacilli</taxon>
        <taxon>Bacillales</taxon>
        <taxon>Paenibacillaceae</taxon>
    </lineage>
</organism>
<dbReference type="NCBIfam" id="TIGR00494">
    <property type="entry name" value="crcB"/>
    <property type="match status" value="1"/>
</dbReference>
<evidence type="ECO:0000256" key="9">
    <source>
        <dbReference type="ARBA" id="ARBA00049940"/>
    </source>
</evidence>
<comment type="subcellular location">
    <subcellularLocation>
        <location evidence="1 10">Cell membrane</location>
        <topology evidence="1 10">Multi-pass membrane protein</topology>
    </subcellularLocation>
</comment>
<evidence type="ECO:0000313" key="12">
    <source>
        <dbReference type="Proteomes" id="UP001596250"/>
    </source>
</evidence>
<evidence type="ECO:0000256" key="2">
    <source>
        <dbReference type="ARBA" id="ARBA00022475"/>
    </source>
</evidence>
<dbReference type="PANTHER" id="PTHR28259:SF1">
    <property type="entry name" value="FLUORIDE EXPORT PROTEIN 1-RELATED"/>
    <property type="match status" value="1"/>
</dbReference>
<evidence type="ECO:0000256" key="3">
    <source>
        <dbReference type="ARBA" id="ARBA00022692"/>
    </source>
</evidence>
<evidence type="ECO:0000256" key="5">
    <source>
        <dbReference type="ARBA" id="ARBA00023136"/>
    </source>
</evidence>
<dbReference type="InterPro" id="IPR003691">
    <property type="entry name" value="FluC"/>
</dbReference>
<protein>
    <recommendedName>
        <fullName evidence="10">Fluoride-specific ion channel FluC</fullName>
    </recommendedName>
</protein>
<feature type="transmembrane region" description="Helical" evidence="10">
    <location>
        <begin position="20"/>
        <end position="40"/>
    </location>
</feature>
<comment type="function">
    <text evidence="9 10">Fluoride-specific ion channel. Important for reducing fluoride concentration in the cell, thus reducing its toxicity.</text>
</comment>
<keyword evidence="3 10" id="KW-0812">Transmembrane</keyword>
<dbReference type="RefSeq" id="WP_379894717.1">
    <property type="nucleotide sequence ID" value="NZ_CBCSCT010000043.1"/>
</dbReference>
<gene>
    <name evidence="10 11" type="primary">crcB</name>
    <name evidence="10" type="synonym">fluC</name>
    <name evidence="11" type="ORF">ACFPXP_13160</name>
</gene>
<proteinExistence type="inferred from homology"/>
<keyword evidence="10" id="KW-0915">Sodium</keyword>
<keyword evidence="2 10" id="KW-1003">Cell membrane</keyword>
<dbReference type="Pfam" id="PF02537">
    <property type="entry name" value="CRCB"/>
    <property type="match status" value="1"/>
</dbReference>
<comment type="activity regulation">
    <text evidence="10">Na(+) is not transported, but it plays an essential structural role and its presence is essential for fluoride channel function.</text>
</comment>
<feature type="transmembrane region" description="Helical" evidence="10">
    <location>
        <begin position="117"/>
        <end position="141"/>
    </location>
</feature>
<evidence type="ECO:0000256" key="1">
    <source>
        <dbReference type="ARBA" id="ARBA00004651"/>
    </source>
</evidence>
<reference evidence="12" key="1">
    <citation type="journal article" date="2019" name="Int. J. Syst. Evol. Microbiol.">
        <title>The Global Catalogue of Microorganisms (GCM) 10K type strain sequencing project: providing services to taxonomists for standard genome sequencing and annotation.</title>
        <authorList>
            <consortium name="The Broad Institute Genomics Platform"/>
            <consortium name="The Broad Institute Genome Sequencing Center for Infectious Disease"/>
            <person name="Wu L."/>
            <person name="Ma J."/>
        </authorList>
    </citation>
    <scope>NUCLEOTIDE SEQUENCE [LARGE SCALE GENOMIC DNA]</scope>
    <source>
        <strain evidence="12">CCM 8749</strain>
    </source>
</reference>